<dbReference type="PROSITE" id="PS00765">
    <property type="entry name" value="P_GLUCOSE_ISOMERASE_1"/>
    <property type="match status" value="1"/>
</dbReference>
<dbReference type="PANTHER" id="PTHR11469">
    <property type="entry name" value="GLUCOSE-6-PHOSPHATE ISOMERASE"/>
    <property type="match status" value="1"/>
</dbReference>
<dbReference type="HAMAP" id="MF_00473">
    <property type="entry name" value="G6P_isomerase"/>
    <property type="match status" value="1"/>
</dbReference>
<comment type="function">
    <text evidence="7">Catalyzes the reversible isomerization of glucose-6-phosphate to fructose-6-phosphate.</text>
</comment>
<evidence type="ECO:0000313" key="9">
    <source>
        <dbReference type="EMBL" id="MCQ5122434.1"/>
    </source>
</evidence>
<dbReference type="RefSeq" id="WP_178200717.1">
    <property type="nucleotide sequence ID" value="NZ_DBEZTG010000074.1"/>
</dbReference>
<name>A0ABT1SMI7_9FIRM</name>
<dbReference type="PANTHER" id="PTHR11469:SF1">
    <property type="entry name" value="GLUCOSE-6-PHOSPHATE ISOMERASE"/>
    <property type="match status" value="1"/>
</dbReference>
<keyword evidence="10" id="KW-1185">Reference proteome</keyword>
<dbReference type="InterPro" id="IPR035482">
    <property type="entry name" value="SIS_PGI_2"/>
</dbReference>
<evidence type="ECO:0000313" key="10">
    <source>
        <dbReference type="Proteomes" id="UP001524435"/>
    </source>
</evidence>
<comment type="similarity">
    <text evidence="2 7 8">Belongs to the GPI family.</text>
</comment>
<keyword evidence="3 7" id="KW-0312">Gluconeogenesis</keyword>
<evidence type="ECO:0000256" key="2">
    <source>
        <dbReference type="ARBA" id="ARBA00006604"/>
    </source>
</evidence>
<dbReference type="CDD" id="cd05016">
    <property type="entry name" value="SIS_PGI_2"/>
    <property type="match status" value="1"/>
</dbReference>
<evidence type="ECO:0000256" key="1">
    <source>
        <dbReference type="ARBA" id="ARBA00004926"/>
    </source>
</evidence>
<evidence type="ECO:0000256" key="6">
    <source>
        <dbReference type="ARBA" id="ARBA00029321"/>
    </source>
</evidence>
<evidence type="ECO:0000256" key="7">
    <source>
        <dbReference type="HAMAP-Rule" id="MF_00473"/>
    </source>
</evidence>
<dbReference type="Proteomes" id="UP001524435">
    <property type="component" value="Unassembled WGS sequence"/>
</dbReference>
<dbReference type="EC" id="5.3.1.9" evidence="7"/>
<accession>A0ABT1SMI7</accession>
<dbReference type="PRINTS" id="PR00662">
    <property type="entry name" value="G6PISOMERASE"/>
</dbReference>
<comment type="caution">
    <text evidence="9">The sequence shown here is derived from an EMBL/GenBank/DDBJ whole genome shotgun (WGS) entry which is preliminary data.</text>
</comment>
<dbReference type="Pfam" id="PF00342">
    <property type="entry name" value="PGI"/>
    <property type="match status" value="1"/>
</dbReference>
<dbReference type="NCBIfam" id="NF010697">
    <property type="entry name" value="PRK14097.1"/>
    <property type="match status" value="1"/>
</dbReference>
<dbReference type="EMBL" id="JANGCH010000015">
    <property type="protein sequence ID" value="MCQ5122434.1"/>
    <property type="molecule type" value="Genomic_DNA"/>
</dbReference>
<dbReference type="GO" id="GO:0004347">
    <property type="term" value="F:glucose-6-phosphate isomerase activity"/>
    <property type="evidence" value="ECO:0007669"/>
    <property type="project" value="UniProtKB-EC"/>
</dbReference>
<dbReference type="InterPro" id="IPR035476">
    <property type="entry name" value="SIS_PGI_1"/>
</dbReference>
<keyword evidence="7" id="KW-0963">Cytoplasm</keyword>
<dbReference type="InterPro" id="IPR046348">
    <property type="entry name" value="SIS_dom_sf"/>
</dbReference>
<dbReference type="Gene3D" id="3.40.50.10490">
    <property type="entry name" value="Glucose-6-phosphate isomerase like protein, domain 1"/>
    <property type="match status" value="2"/>
</dbReference>
<keyword evidence="4 7" id="KW-0324">Glycolysis</keyword>
<dbReference type="CDD" id="cd05015">
    <property type="entry name" value="SIS_PGI_1"/>
    <property type="match status" value="1"/>
</dbReference>
<dbReference type="PROSITE" id="PS51463">
    <property type="entry name" value="P_GLUCOSE_ISOMERASE_3"/>
    <property type="match status" value="1"/>
</dbReference>
<feature type="active site" description="Proton donor" evidence="7">
    <location>
        <position position="278"/>
    </location>
</feature>
<keyword evidence="5 7" id="KW-0413">Isomerase</keyword>
<organism evidence="9 10">
    <name type="scientific">Massilicoli timonensis</name>
    <dbReference type="NCBI Taxonomy" id="2015901"/>
    <lineage>
        <taxon>Bacteria</taxon>
        <taxon>Bacillati</taxon>
        <taxon>Bacillota</taxon>
        <taxon>Erysipelotrichia</taxon>
        <taxon>Erysipelotrichales</taxon>
        <taxon>Erysipelotrichaceae</taxon>
        <taxon>Massilicoli</taxon>
    </lineage>
</organism>
<evidence type="ECO:0000256" key="4">
    <source>
        <dbReference type="ARBA" id="ARBA00023152"/>
    </source>
</evidence>
<dbReference type="PROSITE" id="PS00174">
    <property type="entry name" value="P_GLUCOSE_ISOMERASE_2"/>
    <property type="match status" value="1"/>
</dbReference>
<gene>
    <name evidence="7" type="primary">pgi</name>
    <name evidence="9" type="ORF">NE663_09220</name>
</gene>
<evidence type="ECO:0000256" key="5">
    <source>
        <dbReference type="ARBA" id="ARBA00023235"/>
    </source>
</evidence>
<comment type="caution">
    <text evidence="7">Lacks conserved residue(s) required for the propagation of feature annotation.</text>
</comment>
<dbReference type="InterPro" id="IPR001672">
    <property type="entry name" value="G6P_Isomerase"/>
</dbReference>
<feature type="active site" evidence="7">
    <location>
        <position position="414"/>
    </location>
</feature>
<reference evidence="9 10" key="1">
    <citation type="submission" date="2022-06" db="EMBL/GenBank/DDBJ databases">
        <title>Isolation of gut microbiota from human fecal samples.</title>
        <authorList>
            <person name="Pamer E.G."/>
            <person name="Barat B."/>
            <person name="Waligurski E."/>
            <person name="Medina S."/>
            <person name="Paddock L."/>
            <person name="Mostad J."/>
        </authorList>
    </citation>
    <scope>NUCLEOTIDE SEQUENCE [LARGE SCALE GENOMIC DNA]</scope>
    <source>
        <strain evidence="9 10">DFI.6.1</strain>
    </source>
</reference>
<comment type="catalytic activity">
    <reaction evidence="6 7 8">
        <text>alpha-D-glucose 6-phosphate = beta-D-fructose 6-phosphate</text>
        <dbReference type="Rhea" id="RHEA:11816"/>
        <dbReference type="ChEBI" id="CHEBI:57634"/>
        <dbReference type="ChEBI" id="CHEBI:58225"/>
        <dbReference type="EC" id="5.3.1.9"/>
    </reaction>
</comment>
<comment type="pathway">
    <text evidence="7">Carbohydrate biosynthesis; gluconeogenesis.</text>
</comment>
<evidence type="ECO:0000256" key="8">
    <source>
        <dbReference type="RuleBase" id="RU000612"/>
    </source>
</evidence>
<comment type="subcellular location">
    <subcellularLocation>
        <location evidence="7">Cytoplasm</location>
    </subcellularLocation>
</comment>
<dbReference type="SUPFAM" id="SSF53697">
    <property type="entry name" value="SIS domain"/>
    <property type="match status" value="1"/>
</dbReference>
<comment type="pathway">
    <text evidence="1 7 8">Carbohydrate degradation; glycolysis; D-glyceraldehyde 3-phosphate and glycerone phosphate from D-glucose: step 2/4.</text>
</comment>
<dbReference type="InterPro" id="IPR018189">
    <property type="entry name" value="Phosphoglucose_isomerase_CS"/>
</dbReference>
<sequence length="424" mass="47762">MIRFDETHAFLKEDFDAYQEAVNRCHAMLMNKSGKGNDYVGWVEWPNTYDKEEFARIKKRAAWIRENCDVFLVCGIGGSYLGARAAIEMINGLYPSQKPEIIFIGNTFSSTYIAQVLRYIEGKRAVVNVISKSGTTTETALAFRLLKQYMEKTYGKEEAAKRIVATTDHAKGTLKQIADREGYDTYTIPDDIGGRFSVMTAVGLLPIAVAGIDIDELMTGVQAAYADLSDPDLHHNPAYRYAVARRMLQNAGKDVEMLVTYELQMTSFGEWWKQLFGESEGKEGKGILPHSATFSTDLHSLGQFVQEGKKVLFETVINVSKPSEDLIFPSDEENMDQMNYLSGKNLHWVNQMAAKGTLEAHVETGKVPNLLIEIPDMSAHSFGYLIYFFFRAIGMTSYLIDVNPFNQPGVEVYKKNMFRLLGKQ</sequence>
<protein>
    <recommendedName>
        <fullName evidence="7">Glucose-6-phosphate isomerase</fullName>
        <shortName evidence="7">GPI</shortName>
        <ecNumber evidence="7">5.3.1.9</ecNumber>
    </recommendedName>
    <alternativeName>
        <fullName evidence="7">Phosphoglucose isomerase</fullName>
        <shortName evidence="7">PGI</shortName>
    </alternativeName>
    <alternativeName>
        <fullName evidence="7">Phosphohexose isomerase</fullName>
        <shortName evidence="7">PHI</shortName>
    </alternativeName>
</protein>
<proteinExistence type="inferred from homology"/>
<evidence type="ECO:0000256" key="3">
    <source>
        <dbReference type="ARBA" id="ARBA00022432"/>
    </source>
</evidence>